<organism evidence="2 3">
    <name type="scientific">Apiospora rasikravindrae</name>
    <dbReference type="NCBI Taxonomy" id="990691"/>
    <lineage>
        <taxon>Eukaryota</taxon>
        <taxon>Fungi</taxon>
        <taxon>Dikarya</taxon>
        <taxon>Ascomycota</taxon>
        <taxon>Pezizomycotina</taxon>
        <taxon>Sordariomycetes</taxon>
        <taxon>Xylariomycetidae</taxon>
        <taxon>Amphisphaeriales</taxon>
        <taxon>Apiosporaceae</taxon>
        <taxon>Apiospora</taxon>
    </lineage>
</organism>
<feature type="compositionally biased region" description="Basic and acidic residues" evidence="1">
    <location>
        <begin position="109"/>
        <end position="121"/>
    </location>
</feature>
<feature type="compositionally biased region" description="Polar residues" evidence="1">
    <location>
        <begin position="59"/>
        <end position="70"/>
    </location>
</feature>
<feature type="region of interest" description="Disordered" evidence="1">
    <location>
        <begin position="40"/>
        <end position="135"/>
    </location>
</feature>
<dbReference type="Proteomes" id="UP001444661">
    <property type="component" value="Unassembled WGS sequence"/>
</dbReference>
<feature type="compositionally biased region" description="Basic and acidic residues" evidence="1">
    <location>
        <begin position="76"/>
        <end position="102"/>
    </location>
</feature>
<keyword evidence="3" id="KW-1185">Reference proteome</keyword>
<name>A0ABR1SKG7_9PEZI</name>
<reference evidence="2 3" key="1">
    <citation type="submission" date="2023-01" db="EMBL/GenBank/DDBJ databases">
        <title>Analysis of 21 Apiospora genomes using comparative genomics revels a genus with tremendous synthesis potential of carbohydrate active enzymes and secondary metabolites.</title>
        <authorList>
            <person name="Sorensen T."/>
        </authorList>
    </citation>
    <scope>NUCLEOTIDE SEQUENCE [LARGE SCALE GENOMIC DNA]</scope>
    <source>
        <strain evidence="2 3">CBS 33761</strain>
    </source>
</reference>
<dbReference type="EMBL" id="JAQQWK010000009">
    <property type="protein sequence ID" value="KAK8034008.1"/>
    <property type="molecule type" value="Genomic_DNA"/>
</dbReference>
<protein>
    <submittedName>
        <fullName evidence="2">Uncharacterized protein</fullName>
    </submittedName>
</protein>
<evidence type="ECO:0000313" key="3">
    <source>
        <dbReference type="Proteomes" id="UP001444661"/>
    </source>
</evidence>
<evidence type="ECO:0000256" key="1">
    <source>
        <dbReference type="SAM" id="MobiDB-lite"/>
    </source>
</evidence>
<proteinExistence type="predicted"/>
<sequence length="163" mass="17987">MEALPFLPTTHSGTDCDIPTDFPAGAGTWSLVGGAKDHPGSQLVSQGYRRLSRPPKAIVTTTNLSDAGQDQTEDQIEGHTEDQIEGHTEDQTEDRIEDRTEDQTEDQTEDRIEDRTEDHTEQAATVPLRDLTVDTKADRTEVFAARAPFDYQTVGQNRGSAMD</sequence>
<evidence type="ECO:0000313" key="2">
    <source>
        <dbReference type="EMBL" id="KAK8034008.1"/>
    </source>
</evidence>
<accession>A0ABR1SKG7</accession>
<comment type="caution">
    <text evidence="2">The sequence shown here is derived from an EMBL/GenBank/DDBJ whole genome shotgun (WGS) entry which is preliminary data.</text>
</comment>
<gene>
    <name evidence="2" type="ORF">PG993_009003</name>
</gene>